<evidence type="ECO:0000256" key="13">
    <source>
        <dbReference type="ARBA" id="ARBA00023027"/>
    </source>
</evidence>
<dbReference type="GO" id="GO:0009423">
    <property type="term" value="P:chorismate biosynthetic process"/>
    <property type="evidence" value="ECO:0007669"/>
    <property type="project" value="UniProtKB-UniRule"/>
</dbReference>
<dbReference type="Gene3D" id="3.40.50.1970">
    <property type="match status" value="1"/>
</dbReference>
<protein>
    <recommendedName>
        <fullName evidence="7 17">3-dehydroquinate synthase</fullName>
        <shortName evidence="17">DHQS</shortName>
        <ecNumber evidence="6 17">4.2.3.4</ecNumber>
    </recommendedName>
</protein>
<comment type="cofactor">
    <cofactor evidence="2 17">
        <name>NAD(+)</name>
        <dbReference type="ChEBI" id="CHEBI:57540"/>
    </cofactor>
</comment>
<comment type="catalytic activity">
    <reaction evidence="1 17">
        <text>7-phospho-2-dehydro-3-deoxy-D-arabino-heptonate = 3-dehydroquinate + phosphate</text>
        <dbReference type="Rhea" id="RHEA:21968"/>
        <dbReference type="ChEBI" id="CHEBI:32364"/>
        <dbReference type="ChEBI" id="CHEBI:43474"/>
        <dbReference type="ChEBI" id="CHEBI:58394"/>
        <dbReference type="EC" id="4.2.3.4"/>
    </reaction>
</comment>
<keyword evidence="14 17" id="KW-0057">Aromatic amino acid biosynthesis</keyword>
<comment type="similarity">
    <text evidence="5 17">Belongs to the sugar phosphate cyclases superfamily. Dehydroquinate synthase family.</text>
</comment>
<comment type="cofactor">
    <cofactor evidence="17">
        <name>Co(2+)</name>
        <dbReference type="ChEBI" id="CHEBI:48828"/>
    </cofactor>
    <cofactor evidence="17">
        <name>Zn(2+)</name>
        <dbReference type="ChEBI" id="CHEBI:29105"/>
    </cofactor>
    <text evidence="17">Binds 1 divalent metal cation per subunit. Can use either Co(2+) or Zn(2+).</text>
</comment>
<evidence type="ECO:0000256" key="1">
    <source>
        <dbReference type="ARBA" id="ARBA00001393"/>
    </source>
</evidence>
<evidence type="ECO:0000313" key="20">
    <source>
        <dbReference type="EMBL" id="RFU68494.1"/>
    </source>
</evidence>
<feature type="binding site" evidence="17">
    <location>
        <position position="152"/>
    </location>
    <ligand>
        <name>NAD(+)</name>
        <dbReference type="ChEBI" id="CHEBI:57540"/>
    </ligand>
</feature>
<dbReference type="InterPro" id="IPR050071">
    <property type="entry name" value="Dehydroquinate_synthase"/>
</dbReference>
<feature type="binding site" evidence="17">
    <location>
        <begin position="107"/>
        <end position="111"/>
    </location>
    <ligand>
        <name>NAD(+)</name>
        <dbReference type="ChEBI" id="CHEBI:57540"/>
    </ligand>
</feature>
<proteinExistence type="inferred from homology"/>
<dbReference type="InterPro" id="IPR016037">
    <property type="entry name" value="DHQ_synth_AroB"/>
</dbReference>
<dbReference type="OrthoDB" id="9806583at2"/>
<reference evidence="20 21" key="1">
    <citation type="submission" date="2018-08" db="EMBL/GenBank/DDBJ databases">
        <title>Bacillus chawlae sp. nov., Bacillus glennii sp. nov., and Bacillus saganii sp. nov. Isolated from the Vehicle Assembly Building at Kennedy Space Center where the Viking Spacecraft were Assembled.</title>
        <authorList>
            <person name="Seuylemezian A."/>
            <person name="Vaishampayan P."/>
        </authorList>
    </citation>
    <scope>NUCLEOTIDE SEQUENCE [LARGE SCALE GENOMIC DNA]</scope>
    <source>
        <strain evidence="20 21">V47-23a</strain>
    </source>
</reference>
<dbReference type="HAMAP" id="MF_00110">
    <property type="entry name" value="DHQ_synthase"/>
    <property type="match status" value="1"/>
</dbReference>
<evidence type="ECO:0000256" key="2">
    <source>
        <dbReference type="ARBA" id="ARBA00001911"/>
    </source>
</evidence>
<organism evidence="20 21">
    <name type="scientific">Peribacillus saganii</name>
    <dbReference type="NCBI Taxonomy" id="2303992"/>
    <lineage>
        <taxon>Bacteria</taxon>
        <taxon>Bacillati</taxon>
        <taxon>Bacillota</taxon>
        <taxon>Bacilli</taxon>
        <taxon>Bacillales</taxon>
        <taxon>Bacillaceae</taxon>
        <taxon>Peribacillus</taxon>
    </lineage>
</organism>
<evidence type="ECO:0000256" key="3">
    <source>
        <dbReference type="ARBA" id="ARBA00004496"/>
    </source>
</evidence>
<evidence type="ECO:0000256" key="8">
    <source>
        <dbReference type="ARBA" id="ARBA00022490"/>
    </source>
</evidence>
<dbReference type="GO" id="GO:0000166">
    <property type="term" value="F:nucleotide binding"/>
    <property type="evidence" value="ECO:0007669"/>
    <property type="project" value="UniProtKB-KW"/>
</dbReference>
<dbReference type="NCBIfam" id="TIGR01357">
    <property type="entry name" value="aroB"/>
    <property type="match status" value="1"/>
</dbReference>
<dbReference type="InterPro" id="IPR056179">
    <property type="entry name" value="DHQS_C"/>
</dbReference>
<dbReference type="GO" id="GO:0009073">
    <property type="term" value="P:aromatic amino acid family biosynthetic process"/>
    <property type="evidence" value="ECO:0007669"/>
    <property type="project" value="UniProtKB-KW"/>
</dbReference>
<evidence type="ECO:0000256" key="16">
    <source>
        <dbReference type="ARBA" id="ARBA00023285"/>
    </source>
</evidence>
<evidence type="ECO:0000259" key="18">
    <source>
        <dbReference type="Pfam" id="PF01761"/>
    </source>
</evidence>
<keyword evidence="11 17" id="KW-0547">Nucleotide-binding</keyword>
<feature type="domain" description="3-dehydroquinate synthase N-terminal" evidence="18">
    <location>
        <begin position="69"/>
        <end position="180"/>
    </location>
</feature>
<dbReference type="InterPro" id="IPR030963">
    <property type="entry name" value="DHQ_synth_fam"/>
</dbReference>
<evidence type="ECO:0000256" key="9">
    <source>
        <dbReference type="ARBA" id="ARBA00022605"/>
    </source>
</evidence>
<feature type="binding site" evidence="17">
    <location>
        <begin position="73"/>
        <end position="78"/>
    </location>
    <ligand>
        <name>NAD(+)</name>
        <dbReference type="ChEBI" id="CHEBI:57540"/>
    </ligand>
</feature>
<keyword evidence="8 17" id="KW-0963">Cytoplasm</keyword>
<comment type="pathway">
    <text evidence="4 17">Metabolic intermediate biosynthesis; chorismate biosynthesis; chorismate from D-erythrose 4-phosphate and phosphoenolpyruvate: step 2/7.</text>
</comment>
<dbReference type="EMBL" id="QVTE01000033">
    <property type="protein sequence ID" value="RFU68494.1"/>
    <property type="molecule type" value="Genomic_DNA"/>
</dbReference>
<sequence>MEQIIVQTTSEQYPVYIGKDAINRLPDFLNSAGYGKSKLLIITDKKVASLHLETVKMLLQNEGFSVIDFVVPEGEFAKTFEVFYQSHTYALEAGLNRKSLILALGGGAVGDLAGFVAATFMRGVPFIQIPTTLLAHDSAVGGKVAINHPLGKNMIGAFHQPIAVFYDLAFLHTLPLSELRSGFAEVIKHGLIQDQTFFKWLTENISGLDELIDEQLSYMILKGVGIKAAIVKEDEKESGIRAFLNLGHTLGHAIESEMGYGKISHGEGVIIGTIFALKLSMKELDLRFDLPGLIKWLDSLGYRTSVPAELNSEKLIAVMKKDKKTVTSKIRFVLLEQIGIPKLVELSDKTIHDVLVTMYS</sequence>
<dbReference type="Pfam" id="PF01761">
    <property type="entry name" value="DHQ_synthase"/>
    <property type="match status" value="1"/>
</dbReference>
<evidence type="ECO:0000256" key="17">
    <source>
        <dbReference type="HAMAP-Rule" id="MF_00110"/>
    </source>
</evidence>
<dbReference type="PANTHER" id="PTHR43622">
    <property type="entry name" value="3-DEHYDROQUINATE SYNTHASE"/>
    <property type="match status" value="1"/>
</dbReference>
<evidence type="ECO:0000256" key="4">
    <source>
        <dbReference type="ARBA" id="ARBA00004661"/>
    </source>
</evidence>
<dbReference type="GO" id="GO:0046872">
    <property type="term" value="F:metal ion binding"/>
    <property type="evidence" value="ECO:0007669"/>
    <property type="project" value="UniProtKB-KW"/>
</dbReference>
<dbReference type="GO" id="GO:0005737">
    <property type="term" value="C:cytoplasm"/>
    <property type="evidence" value="ECO:0007669"/>
    <property type="project" value="UniProtKB-SubCell"/>
</dbReference>
<evidence type="ECO:0000256" key="12">
    <source>
        <dbReference type="ARBA" id="ARBA00022833"/>
    </source>
</evidence>
<dbReference type="Proteomes" id="UP000264541">
    <property type="component" value="Unassembled WGS sequence"/>
</dbReference>
<dbReference type="PANTHER" id="PTHR43622:SF7">
    <property type="entry name" value="3-DEHYDROQUINATE SYNTHASE, CHLOROPLASTIC"/>
    <property type="match status" value="1"/>
</dbReference>
<dbReference type="Pfam" id="PF24621">
    <property type="entry name" value="DHQS_C"/>
    <property type="match status" value="1"/>
</dbReference>
<dbReference type="InterPro" id="IPR030960">
    <property type="entry name" value="DHQS/DOIS_N"/>
</dbReference>
<dbReference type="GO" id="GO:0008652">
    <property type="term" value="P:amino acid biosynthetic process"/>
    <property type="evidence" value="ECO:0007669"/>
    <property type="project" value="UniProtKB-KW"/>
</dbReference>
<evidence type="ECO:0000256" key="10">
    <source>
        <dbReference type="ARBA" id="ARBA00022723"/>
    </source>
</evidence>
<evidence type="ECO:0000256" key="5">
    <source>
        <dbReference type="ARBA" id="ARBA00005412"/>
    </source>
</evidence>
<evidence type="ECO:0000256" key="11">
    <source>
        <dbReference type="ARBA" id="ARBA00022741"/>
    </source>
</evidence>
<evidence type="ECO:0000256" key="7">
    <source>
        <dbReference type="ARBA" id="ARBA00017684"/>
    </source>
</evidence>
<feature type="domain" description="3-dehydroquinate synthase C-terminal" evidence="19">
    <location>
        <begin position="182"/>
        <end position="325"/>
    </location>
</feature>
<evidence type="ECO:0000256" key="6">
    <source>
        <dbReference type="ARBA" id="ARBA00013031"/>
    </source>
</evidence>
<comment type="function">
    <text evidence="17">Catalyzes the conversion of 3-deoxy-D-arabino-heptulosonate 7-phosphate (DAHP) to dehydroquinate (DHQ).</text>
</comment>
<keyword evidence="21" id="KW-1185">Reference proteome</keyword>
<dbReference type="GO" id="GO:0003856">
    <property type="term" value="F:3-dehydroquinate synthase activity"/>
    <property type="evidence" value="ECO:0007669"/>
    <property type="project" value="UniProtKB-UniRule"/>
</dbReference>
<evidence type="ECO:0000256" key="15">
    <source>
        <dbReference type="ARBA" id="ARBA00023239"/>
    </source>
</evidence>
<dbReference type="EC" id="4.2.3.4" evidence="6 17"/>
<dbReference type="PIRSF" id="PIRSF001455">
    <property type="entry name" value="DHQ_synth"/>
    <property type="match status" value="1"/>
</dbReference>
<feature type="binding site" evidence="17">
    <location>
        <position position="143"/>
    </location>
    <ligand>
        <name>NAD(+)</name>
        <dbReference type="ChEBI" id="CHEBI:57540"/>
    </ligand>
</feature>
<feature type="binding site" evidence="17">
    <location>
        <begin position="131"/>
        <end position="132"/>
    </location>
    <ligand>
        <name>NAD(+)</name>
        <dbReference type="ChEBI" id="CHEBI:57540"/>
    </ligand>
</feature>
<name>A0A372LNN9_9BACI</name>
<feature type="binding site" evidence="17">
    <location>
        <begin position="170"/>
        <end position="173"/>
    </location>
    <ligand>
        <name>NAD(+)</name>
        <dbReference type="ChEBI" id="CHEBI:57540"/>
    </ligand>
</feature>
<feature type="binding site" evidence="17">
    <location>
        <position position="185"/>
    </location>
    <ligand>
        <name>Zn(2+)</name>
        <dbReference type="ChEBI" id="CHEBI:29105"/>
    </ligand>
</feature>
<dbReference type="CDD" id="cd08195">
    <property type="entry name" value="DHQS"/>
    <property type="match status" value="1"/>
</dbReference>
<keyword evidence="9 17" id="KW-0028">Amino-acid biosynthesis</keyword>
<keyword evidence="15 17" id="KW-0456">Lyase</keyword>
<dbReference type="UniPathway" id="UPA00053">
    <property type="reaction ID" value="UER00085"/>
</dbReference>
<feature type="binding site" evidence="17">
    <location>
        <position position="265"/>
    </location>
    <ligand>
        <name>Zn(2+)</name>
        <dbReference type="ChEBI" id="CHEBI:29105"/>
    </ligand>
</feature>
<comment type="caution">
    <text evidence="20">The sequence shown here is derived from an EMBL/GenBank/DDBJ whole genome shotgun (WGS) entry which is preliminary data.</text>
</comment>
<accession>A0A372LNN9</accession>
<evidence type="ECO:0000256" key="14">
    <source>
        <dbReference type="ARBA" id="ARBA00023141"/>
    </source>
</evidence>
<dbReference type="AlphaFoldDB" id="A0A372LNN9"/>
<gene>
    <name evidence="17" type="primary">aroB</name>
    <name evidence="20" type="ORF">D0469_12205</name>
</gene>
<keyword evidence="13 17" id="KW-0520">NAD</keyword>
<keyword evidence="10 17" id="KW-0479">Metal-binding</keyword>
<comment type="subcellular location">
    <subcellularLocation>
        <location evidence="3 17">Cytoplasm</location>
    </subcellularLocation>
</comment>
<dbReference type="FunFam" id="3.40.50.1970:FF:000001">
    <property type="entry name" value="3-dehydroquinate synthase"/>
    <property type="match status" value="1"/>
</dbReference>
<keyword evidence="12 17" id="KW-0862">Zinc</keyword>
<evidence type="ECO:0000259" key="19">
    <source>
        <dbReference type="Pfam" id="PF24621"/>
    </source>
</evidence>
<keyword evidence="16 17" id="KW-0170">Cobalt</keyword>
<dbReference type="Gene3D" id="1.20.1090.10">
    <property type="entry name" value="Dehydroquinate synthase-like - alpha domain"/>
    <property type="match status" value="1"/>
</dbReference>
<evidence type="ECO:0000313" key="21">
    <source>
        <dbReference type="Proteomes" id="UP000264541"/>
    </source>
</evidence>
<feature type="binding site" evidence="17">
    <location>
        <position position="248"/>
    </location>
    <ligand>
        <name>Zn(2+)</name>
        <dbReference type="ChEBI" id="CHEBI:29105"/>
    </ligand>
</feature>
<dbReference type="SUPFAM" id="SSF56796">
    <property type="entry name" value="Dehydroquinate synthase-like"/>
    <property type="match status" value="1"/>
</dbReference>
<dbReference type="RefSeq" id="WP_117327018.1">
    <property type="nucleotide sequence ID" value="NZ_QVTE01000033.1"/>
</dbReference>